<dbReference type="RefSeq" id="WP_079493253.1">
    <property type="nucleotide sequence ID" value="NZ_FUZT01000008.1"/>
</dbReference>
<dbReference type="AlphaFoldDB" id="A0A1T5LVT3"/>
<dbReference type="EMBL" id="FUZT01000008">
    <property type="protein sequence ID" value="SKC80052.1"/>
    <property type="molecule type" value="Genomic_DNA"/>
</dbReference>
<gene>
    <name evidence="1" type="ORF">SAMN02194393_03420</name>
</gene>
<sequence>MEIKYEMFVRDLITELLEYNFQKVKESDEDMEMLQKRILELSCKVDKIISALDEEEKKLIEEYLHEKNVLAVERNYISYIQGFGDCIRVLKTTKII</sequence>
<protein>
    <submittedName>
        <fullName evidence="1">Uncharacterized protein</fullName>
    </submittedName>
</protein>
<organism evidence="1 2">
    <name type="scientific">Maledivibacter halophilus</name>
    <dbReference type="NCBI Taxonomy" id="36842"/>
    <lineage>
        <taxon>Bacteria</taxon>
        <taxon>Bacillati</taxon>
        <taxon>Bacillota</taxon>
        <taxon>Clostridia</taxon>
        <taxon>Peptostreptococcales</taxon>
        <taxon>Caminicellaceae</taxon>
        <taxon>Maledivibacter</taxon>
    </lineage>
</organism>
<evidence type="ECO:0000313" key="2">
    <source>
        <dbReference type="Proteomes" id="UP000190285"/>
    </source>
</evidence>
<evidence type="ECO:0000313" key="1">
    <source>
        <dbReference type="EMBL" id="SKC80052.1"/>
    </source>
</evidence>
<reference evidence="1 2" key="1">
    <citation type="submission" date="2017-02" db="EMBL/GenBank/DDBJ databases">
        <authorList>
            <person name="Peterson S.W."/>
        </authorList>
    </citation>
    <scope>NUCLEOTIDE SEQUENCE [LARGE SCALE GENOMIC DNA]</scope>
    <source>
        <strain evidence="1 2">M1</strain>
    </source>
</reference>
<proteinExistence type="predicted"/>
<dbReference type="Proteomes" id="UP000190285">
    <property type="component" value="Unassembled WGS sequence"/>
</dbReference>
<dbReference type="STRING" id="36842.SAMN02194393_03420"/>
<name>A0A1T5LVT3_9FIRM</name>
<accession>A0A1T5LVT3</accession>
<keyword evidence="2" id="KW-1185">Reference proteome</keyword>